<dbReference type="GeneID" id="95355580"/>
<accession>A0A919G520</accession>
<evidence type="ECO:0000313" key="3">
    <source>
        <dbReference type="Proteomes" id="UP000617734"/>
    </source>
</evidence>
<feature type="domain" description="Carrier" evidence="1">
    <location>
        <begin position="26"/>
        <end position="65"/>
    </location>
</feature>
<dbReference type="AlphaFoldDB" id="A0A919G520"/>
<reference evidence="2" key="1">
    <citation type="journal article" date="2014" name="Int. J. Syst. Evol. Microbiol.">
        <title>Complete genome sequence of Corynebacterium casei LMG S-19264T (=DSM 44701T), isolated from a smear-ripened cheese.</title>
        <authorList>
            <consortium name="US DOE Joint Genome Institute (JGI-PGF)"/>
            <person name="Walter F."/>
            <person name="Albersmeier A."/>
            <person name="Kalinowski J."/>
            <person name="Ruckert C."/>
        </authorList>
    </citation>
    <scope>NUCLEOTIDE SEQUENCE</scope>
    <source>
        <strain evidence="2">JCM 4646</strain>
    </source>
</reference>
<dbReference type="EMBL" id="BNBO01000034">
    <property type="protein sequence ID" value="GHH77834.1"/>
    <property type="molecule type" value="Genomic_DNA"/>
</dbReference>
<protein>
    <recommendedName>
        <fullName evidence="1">Carrier domain-containing protein</fullName>
    </recommendedName>
</protein>
<dbReference type="Proteomes" id="UP000617734">
    <property type="component" value="Unassembled WGS sequence"/>
</dbReference>
<evidence type="ECO:0000259" key="1">
    <source>
        <dbReference type="Pfam" id="PF00550"/>
    </source>
</evidence>
<name>A0A919G520_9ACTN</name>
<comment type="caution">
    <text evidence="2">The sequence shown here is derived from an EMBL/GenBank/DDBJ whole genome shotgun (WGS) entry which is preliminary data.</text>
</comment>
<keyword evidence="3" id="KW-1185">Reference proteome</keyword>
<dbReference type="InterPro" id="IPR009081">
    <property type="entry name" value="PP-bd_ACP"/>
</dbReference>
<reference evidence="2" key="2">
    <citation type="submission" date="2020-09" db="EMBL/GenBank/DDBJ databases">
        <authorList>
            <person name="Sun Q."/>
            <person name="Ohkuma M."/>
        </authorList>
    </citation>
    <scope>NUCLEOTIDE SEQUENCE</scope>
    <source>
        <strain evidence="2">JCM 4646</strain>
    </source>
</reference>
<dbReference type="SUPFAM" id="SSF47336">
    <property type="entry name" value="ACP-like"/>
    <property type="match status" value="1"/>
</dbReference>
<proteinExistence type="predicted"/>
<dbReference type="Gene3D" id="1.10.1200.10">
    <property type="entry name" value="ACP-like"/>
    <property type="match status" value="1"/>
</dbReference>
<dbReference type="RefSeq" id="WP_190213341.1">
    <property type="nucleotide sequence ID" value="NZ_BNBO01000034.1"/>
</dbReference>
<dbReference type="InterPro" id="IPR036736">
    <property type="entry name" value="ACP-like_sf"/>
</dbReference>
<dbReference type="Pfam" id="PF00550">
    <property type="entry name" value="PP-binding"/>
    <property type="match status" value="1"/>
</dbReference>
<evidence type="ECO:0000313" key="2">
    <source>
        <dbReference type="EMBL" id="GHH77834.1"/>
    </source>
</evidence>
<sequence length="90" mass="10060">MDRDDLYAQLREFLAGLAAESGREFPDRLDPDDNLFDLGLVTSFSVIRMILFVEDVTGCPIDLADHEPQAFYTLAGIHTLVASQRQEESA</sequence>
<gene>
    <name evidence="2" type="ORF">GCM10018781_52120</name>
</gene>
<organism evidence="2 3">
    <name type="scientific">Kitasatospora indigofera</name>
    <dbReference type="NCBI Taxonomy" id="67307"/>
    <lineage>
        <taxon>Bacteria</taxon>
        <taxon>Bacillati</taxon>
        <taxon>Actinomycetota</taxon>
        <taxon>Actinomycetes</taxon>
        <taxon>Kitasatosporales</taxon>
        <taxon>Streptomycetaceae</taxon>
        <taxon>Kitasatospora</taxon>
    </lineage>
</organism>